<proteinExistence type="predicted"/>
<accession>A0AB73FXK5</accession>
<evidence type="ECO:0000313" key="2">
    <source>
        <dbReference type="Proteomes" id="UP000061665"/>
    </source>
</evidence>
<dbReference type="PANTHER" id="PTHR30298:SF0">
    <property type="entry name" value="PROTEIN YBFL-RELATED"/>
    <property type="match status" value="1"/>
</dbReference>
<evidence type="ECO:0000313" key="1">
    <source>
        <dbReference type="EMBL" id="KVM28643.1"/>
    </source>
</evidence>
<reference evidence="1 2" key="1">
    <citation type="submission" date="2015-11" db="EMBL/GenBank/DDBJ databases">
        <title>Expanding the genomic diversity of Burkholderia species for the development of highly accurate diagnostics.</title>
        <authorList>
            <person name="Sahl J."/>
            <person name="Keim P."/>
            <person name="Wagner D."/>
        </authorList>
    </citation>
    <scope>NUCLEOTIDE SEQUENCE [LARGE SCALE GENOMIC DNA]</scope>
    <source>
        <strain evidence="1 2">MSMB2058</strain>
    </source>
</reference>
<organism evidence="1 2">
    <name type="scientific">Burkholderia ubonensis</name>
    <dbReference type="NCBI Taxonomy" id="101571"/>
    <lineage>
        <taxon>Bacteria</taxon>
        <taxon>Pseudomonadati</taxon>
        <taxon>Pseudomonadota</taxon>
        <taxon>Betaproteobacteria</taxon>
        <taxon>Burkholderiales</taxon>
        <taxon>Burkholderiaceae</taxon>
        <taxon>Burkholderia</taxon>
        <taxon>Burkholderia cepacia complex</taxon>
    </lineage>
</organism>
<protein>
    <submittedName>
        <fullName evidence="1">Transposase</fullName>
    </submittedName>
</protein>
<dbReference type="EMBL" id="LOZE01000083">
    <property type="protein sequence ID" value="KVM28643.1"/>
    <property type="molecule type" value="Genomic_DNA"/>
</dbReference>
<comment type="caution">
    <text evidence="1">The sequence shown here is derived from an EMBL/GenBank/DDBJ whole genome shotgun (WGS) entry which is preliminary data.</text>
</comment>
<dbReference type="InterPro" id="IPR051698">
    <property type="entry name" value="Transposase_11-like"/>
</dbReference>
<sequence length="66" mass="7423">MHWLLDMAFGEDQCRIRVDNAAQNFAILRRICLNLLIADTSTKAGIGNRRLKASASDDYRADILSL</sequence>
<dbReference type="Proteomes" id="UP000061665">
    <property type="component" value="Unassembled WGS sequence"/>
</dbReference>
<gene>
    <name evidence="1" type="ORF">WJ53_09310</name>
</gene>
<name>A0AB73FXK5_9BURK</name>
<dbReference type="AlphaFoldDB" id="A0AB73FXK5"/>
<dbReference type="RefSeq" id="WP_059726811.1">
    <property type="nucleotide sequence ID" value="NZ_LOYI01000113.1"/>
</dbReference>
<dbReference type="PANTHER" id="PTHR30298">
    <property type="entry name" value="H REPEAT-ASSOCIATED PREDICTED TRANSPOSASE"/>
    <property type="match status" value="1"/>
</dbReference>